<proteinExistence type="predicted"/>
<gene>
    <name evidence="1" type="primary">20</name>
    <name evidence="1" type="ORF">CRISIS_20</name>
</gene>
<accession>A0AAU8GS76</accession>
<organism evidence="1">
    <name type="scientific">Microbacterium phage Crisis</name>
    <dbReference type="NCBI Taxonomy" id="3158889"/>
    <lineage>
        <taxon>Viruses</taxon>
        <taxon>Duplodnaviria</taxon>
        <taxon>Heunggongvirae</taxon>
        <taxon>Uroviricota</taxon>
        <taxon>Caudoviricetes</taxon>
    </lineage>
</organism>
<protein>
    <submittedName>
        <fullName evidence="1">Uncharacterized protein</fullName>
    </submittedName>
</protein>
<name>A0AAU8GS76_9CAUD</name>
<sequence>MSDGLQVWIDGEGWVNATRDPEPRIRELFADCPSFLLQRRGEVDDQS</sequence>
<dbReference type="EMBL" id="PP750965">
    <property type="protein sequence ID" value="XCH43540.1"/>
    <property type="molecule type" value="Genomic_DNA"/>
</dbReference>
<evidence type="ECO:0000313" key="1">
    <source>
        <dbReference type="EMBL" id="XCH43540.1"/>
    </source>
</evidence>
<reference evidence="1" key="1">
    <citation type="submission" date="2024-04" db="EMBL/GenBank/DDBJ databases">
        <authorList>
            <person name="Wang E."/>
            <person name="Barruga B.M."/>
            <person name="Acosta A.G."/>
            <person name="Bagah M.A."/>
            <person name="Franco A.Z."/>
            <person name="Lopez F.G."/>
            <person name="Hernandez F.C."/>
            <person name="Kim H."/>
            <person name="Kim M.D."/>
            <person name="Kwon Y."/>
            <person name="Lee A.H."/>
            <person name="Montiel R.P."/>
            <person name="Murillo L.D."/>
            <person name="Role J.P.M."/>
            <person name="Ruiz N."/>
            <person name="Samayoa A.J."/>
            <person name="Sanchez B.E."/>
            <person name="Terriquez J.K."/>
            <person name="Tsao Z.A."/>
            <person name="Velasquez A."/>
            <person name="Dean N.S."/>
            <person name="Diaz A."/>
            <person name="Ko C."/>
            <person name="Russell D.A."/>
            <person name="Jacobs-Sera D."/>
            <person name="Hatfull G.F."/>
        </authorList>
    </citation>
    <scope>NUCLEOTIDE SEQUENCE</scope>
</reference>